<dbReference type="GO" id="GO:0003857">
    <property type="term" value="F:(3S)-3-hydroxyacyl-CoA dehydrogenase (NAD+) activity"/>
    <property type="evidence" value="ECO:0007669"/>
    <property type="project" value="TreeGrafter"/>
</dbReference>
<dbReference type="OrthoDB" id="5522043at2"/>
<dbReference type="InterPro" id="IPR029069">
    <property type="entry name" value="HotDog_dom_sf"/>
</dbReference>
<evidence type="ECO:0000259" key="2">
    <source>
        <dbReference type="Pfam" id="PF22622"/>
    </source>
</evidence>
<dbReference type="EMBL" id="UFQB01000007">
    <property type="protein sequence ID" value="SSW65680.1"/>
    <property type="molecule type" value="Genomic_DNA"/>
</dbReference>
<dbReference type="PANTHER" id="PTHR13078">
    <property type="entry name" value="PEROXISOMAL MULTIFUNCTIONAL ENZYME TYPE 2-RELATED"/>
    <property type="match status" value="1"/>
</dbReference>
<feature type="domain" description="Peroxisomal multifunctional enzyme type 2-like N-terminal" evidence="2">
    <location>
        <begin position="20"/>
        <end position="146"/>
    </location>
</feature>
<dbReference type="RefSeq" id="WP_129527378.1">
    <property type="nucleotide sequence ID" value="NZ_UFQB01000007.1"/>
</dbReference>
<evidence type="ECO:0000259" key="1">
    <source>
        <dbReference type="Pfam" id="PF01575"/>
    </source>
</evidence>
<dbReference type="GO" id="GO:0044594">
    <property type="term" value="F:17-beta-hydroxysteroid dehydrogenase (NAD+) activity"/>
    <property type="evidence" value="ECO:0007669"/>
    <property type="project" value="TreeGrafter"/>
</dbReference>
<protein>
    <submittedName>
        <fullName evidence="3">(R)-specific enoyl-CoA hydratase</fullName>
        <ecNumber evidence="3">4.2.1.119</ecNumber>
    </submittedName>
</protein>
<gene>
    <name evidence="3" type="primary">phaJ_1</name>
    <name evidence="3" type="ORF">AGI3411_02158</name>
</gene>
<keyword evidence="4" id="KW-1185">Reference proteome</keyword>
<proteinExistence type="predicted"/>
<dbReference type="GO" id="GO:0018812">
    <property type="term" value="F:3-hydroxyacyl-CoA dehydratase activity"/>
    <property type="evidence" value="ECO:0007669"/>
    <property type="project" value="UniProtKB-EC"/>
</dbReference>
<dbReference type="SUPFAM" id="SSF54637">
    <property type="entry name" value="Thioesterase/thiol ester dehydrase-isomerase"/>
    <property type="match status" value="2"/>
</dbReference>
<keyword evidence="3" id="KW-0456">Lyase</keyword>
<organism evidence="3 4">
    <name type="scientific">Achromobacter agilis</name>
    <dbReference type="NCBI Taxonomy" id="1353888"/>
    <lineage>
        <taxon>Bacteria</taxon>
        <taxon>Pseudomonadati</taxon>
        <taxon>Pseudomonadota</taxon>
        <taxon>Betaproteobacteria</taxon>
        <taxon>Burkholderiales</taxon>
        <taxon>Alcaligenaceae</taxon>
        <taxon>Achromobacter</taxon>
    </lineage>
</organism>
<dbReference type="GO" id="GO:0006635">
    <property type="term" value="P:fatty acid beta-oxidation"/>
    <property type="evidence" value="ECO:0007669"/>
    <property type="project" value="TreeGrafter"/>
</dbReference>
<dbReference type="Gene3D" id="3.10.129.10">
    <property type="entry name" value="Hotdog Thioesterase"/>
    <property type="match status" value="1"/>
</dbReference>
<accession>A0A446CCT1</accession>
<dbReference type="Proteomes" id="UP000289184">
    <property type="component" value="Unassembled WGS sequence"/>
</dbReference>
<dbReference type="InterPro" id="IPR054357">
    <property type="entry name" value="MFE-2_N"/>
</dbReference>
<evidence type="ECO:0000313" key="3">
    <source>
        <dbReference type="EMBL" id="SSW65680.1"/>
    </source>
</evidence>
<dbReference type="Pfam" id="PF22622">
    <property type="entry name" value="MFE-2_hydrat-2_N"/>
    <property type="match status" value="1"/>
</dbReference>
<name>A0A446CCT1_9BURK</name>
<dbReference type="Pfam" id="PF01575">
    <property type="entry name" value="MaoC_dehydratas"/>
    <property type="match status" value="1"/>
</dbReference>
<dbReference type="PANTHER" id="PTHR13078:SF56">
    <property type="entry name" value="PEROXISOMAL MULTIFUNCTIONAL ENZYME TYPE 2"/>
    <property type="match status" value="1"/>
</dbReference>
<evidence type="ECO:0000313" key="4">
    <source>
        <dbReference type="Proteomes" id="UP000289184"/>
    </source>
</evidence>
<reference evidence="3 4" key="1">
    <citation type="submission" date="2018-07" db="EMBL/GenBank/DDBJ databases">
        <authorList>
            <person name="Peeters C."/>
        </authorList>
    </citation>
    <scope>NUCLEOTIDE SEQUENCE [LARGE SCALE GENOMIC DNA]</scope>
    <source>
        <strain evidence="3 4">LMG 3411</strain>
    </source>
</reference>
<dbReference type="InterPro" id="IPR002539">
    <property type="entry name" value="MaoC-like_dom"/>
</dbReference>
<dbReference type="AlphaFoldDB" id="A0A446CCT1"/>
<feature type="domain" description="MaoC-like" evidence="1">
    <location>
        <begin position="169"/>
        <end position="263"/>
    </location>
</feature>
<dbReference type="EC" id="4.2.1.119" evidence="3"/>
<sequence length="292" mass="31810">MALDYHRLKSHVFETERQAYGEDDCILYALGVGAGLAEGAPLGDETHFIYEQGLRALPAMAAVLAYPGFWMRDPRHGLDWRRVVHGEQRMRFIRPLPARGQVSCRMAVSHIADKRPGAFVVTRRTLSDAATGQDLAVIEQLNICRGDGGYSKGDAALSDPLPEPIPAPPAAPPDGAVIVPTCRNQAALYRLNADRNPLHVDPASARQAGYERPILHGAALLGIVNRALEPGLREASRLRLGQLDLRFLAPVYPSLPVAVSWWRHSRGLALACHQEGTLCAQGRAAWATEDGQ</sequence>